<reference evidence="1" key="1">
    <citation type="submission" date="2020-11" db="EMBL/GenBank/DDBJ databases">
        <authorList>
            <consortium name="DOE Joint Genome Institute"/>
            <person name="Ahrendt S."/>
            <person name="Riley R."/>
            <person name="Andreopoulos W."/>
            <person name="Labutti K."/>
            <person name="Pangilinan J."/>
            <person name="Ruiz-Duenas F.J."/>
            <person name="Barrasa J.M."/>
            <person name="Sanchez-Garcia M."/>
            <person name="Camarero S."/>
            <person name="Miyauchi S."/>
            <person name="Serrano A."/>
            <person name="Linde D."/>
            <person name="Babiker R."/>
            <person name="Drula E."/>
            <person name="Ayuso-Fernandez I."/>
            <person name="Pacheco R."/>
            <person name="Padilla G."/>
            <person name="Ferreira P."/>
            <person name="Barriuso J."/>
            <person name="Kellner H."/>
            <person name="Castanera R."/>
            <person name="Alfaro M."/>
            <person name="Ramirez L."/>
            <person name="Pisabarro A.G."/>
            <person name="Kuo A."/>
            <person name="Tritt A."/>
            <person name="Lipzen A."/>
            <person name="He G."/>
            <person name="Yan M."/>
            <person name="Ng V."/>
            <person name="Cullen D."/>
            <person name="Martin F."/>
            <person name="Rosso M.-N."/>
            <person name="Henrissat B."/>
            <person name="Hibbett D."/>
            <person name="Martinez A.T."/>
            <person name="Grigoriev I.V."/>
        </authorList>
    </citation>
    <scope>NUCLEOTIDE SEQUENCE</scope>
    <source>
        <strain evidence="1">CIRM-BRFM 674</strain>
    </source>
</reference>
<sequence length="105" mass="11631">DADVTFISSDHVTFKIHSVYLNLSTSIGFAQAPQDDASQSEPTLLAESAEVLEIIFQFIEPPPLSRNHKHPSIAELTPELFFQVAEAAEKYVIYGATNISLIRIE</sequence>
<dbReference type="OrthoDB" id="3184970at2759"/>
<evidence type="ECO:0008006" key="3">
    <source>
        <dbReference type="Google" id="ProtNLM"/>
    </source>
</evidence>
<proteinExistence type="predicted"/>
<dbReference type="AlphaFoldDB" id="A0A9P6CSK3"/>
<evidence type="ECO:0000313" key="1">
    <source>
        <dbReference type="EMBL" id="KAF9477412.1"/>
    </source>
</evidence>
<protein>
    <recommendedName>
        <fullName evidence="3">BTB domain-containing protein</fullName>
    </recommendedName>
</protein>
<name>A0A9P6CSK3_9AGAR</name>
<feature type="non-terminal residue" evidence="1">
    <location>
        <position position="1"/>
    </location>
</feature>
<comment type="caution">
    <text evidence="1">The sequence shown here is derived from an EMBL/GenBank/DDBJ whole genome shotgun (WGS) entry which is preliminary data.</text>
</comment>
<keyword evidence="2" id="KW-1185">Reference proteome</keyword>
<accession>A0A9P6CSK3</accession>
<organism evidence="1 2">
    <name type="scientific">Pholiota conissans</name>
    <dbReference type="NCBI Taxonomy" id="109636"/>
    <lineage>
        <taxon>Eukaryota</taxon>
        <taxon>Fungi</taxon>
        <taxon>Dikarya</taxon>
        <taxon>Basidiomycota</taxon>
        <taxon>Agaricomycotina</taxon>
        <taxon>Agaricomycetes</taxon>
        <taxon>Agaricomycetidae</taxon>
        <taxon>Agaricales</taxon>
        <taxon>Agaricineae</taxon>
        <taxon>Strophariaceae</taxon>
        <taxon>Pholiota</taxon>
    </lineage>
</organism>
<dbReference type="EMBL" id="MU155262">
    <property type="protein sequence ID" value="KAF9477412.1"/>
    <property type="molecule type" value="Genomic_DNA"/>
</dbReference>
<evidence type="ECO:0000313" key="2">
    <source>
        <dbReference type="Proteomes" id="UP000807469"/>
    </source>
</evidence>
<gene>
    <name evidence="1" type="ORF">BDN70DRAFT_947397</name>
</gene>
<dbReference type="Proteomes" id="UP000807469">
    <property type="component" value="Unassembled WGS sequence"/>
</dbReference>